<accession>A0A7T2U4X6</accession>
<organism evidence="1 2">
    <name type="scientific">Burkholderia humptydooensis</name>
    <dbReference type="NCBI Taxonomy" id="430531"/>
    <lineage>
        <taxon>Bacteria</taxon>
        <taxon>Pseudomonadati</taxon>
        <taxon>Pseudomonadota</taxon>
        <taxon>Betaproteobacteria</taxon>
        <taxon>Burkholderiales</taxon>
        <taxon>Burkholderiaceae</taxon>
        <taxon>Burkholderia</taxon>
        <taxon>pseudomallei group</taxon>
    </lineage>
</organism>
<reference evidence="1 2" key="1">
    <citation type="submission" date="2020-12" db="EMBL/GenBank/DDBJ databases">
        <title>FDA dAtabase for Regulatory Grade micrObial Sequences (FDA-ARGOS): Supporting development and validation of Infectious Disease Dx tests.</title>
        <authorList>
            <person name="Nelson B."/>
            <person name="Plummer A."/>
            <person name="Tallon L."/>
            <person name="Sadzewicz L."/>
            <person name="Zhao X."/>
            <person name="Boylan J."/>
            <person name="Ott S."/>
            <person name="Bowen H."/>
            <person name="Vavikolanu K."/>
            <person name="Mehta A."/>
            <person name="Aluvathingal J."/>
            <person name="Nadendla S."/>
            <person name="Myers T."/>
            <person name="Yan Y."/>
            <person name="Sichtig H."/>
        </authorList>
    </citation>
    <scope>NUCLEOTIDE SEQUENCE [LARGE SCALE GENOMIC DNA]</scope>
    <source>
        <strain evidence="1 2">FDAARGOS_899</strain>
    </source>
</reference>
<evidence type="ECO:0000313" key="1">
    <source>
        <dbReference type="EMBL" id="QPS45765.1"/>
    </source>
</evidence>
<dbReference type="EMBL" id="CP065687">
    <property type="protein sequence ID" value="QPS45765.1"/>
    <property type="molecule type" value="Genomic_DNA"/>
</dbReference>
<dbReference type="KEGG" id="bhg:I6G56_26865"/>
<protein>
    <submittedName>
        <fullName evidence="1">Uncharacterized protein</fullName>
    </submittedName>
</protein>
<dbReference type="RefSeq" id="WP_006027900.1">
    <property type="nucleotide sequence ID" value="NZ_CP013382.1"/>
</dbReference>
<accession>A0A7U4PBD7</accession>
<dbReference type="AlphaFoldDB" id="A0A7U4PBD7"/>
<dbReference type="Proteomes" id="UP000594943">
    <property type="component" value="Chromosome 2"/>
</dbReference>
<evidence type="ECO:0000313" key="2">
    <source>
        <dbReference type="Proteomes" id="UP000594943"/>
    </source>
</evidence>
<proteinExistence type="predicted"/>
<name>A0A7U4PBD7_9BURK</name>
<gene>
    <name evidence="1" type="ORF">I6G56_26865</name>
</gene>
<sequence length="69" mass="7929">MKKVFVMRGYAMNCDLRVTEDGGYAAQVEVTKLGFSQDAAFRNLGKFDTETESVEYARKFSEEWLSRYG</sequence>